<feature type="compositionally biased region" description="Polar residues" evidence="1">
    <location>
        <begin position="1"/>
        <end position="20"/>
    </location>
</feature>
<protein>
    <submittedName>
        <fullName evidence="2">Uncharacterized protein</fullName>
    </submittedName>
</protein>
<organism evidence="2 3">
    <name type="scientific">Arthrobacter phage Colucci</name>
    <dbReference type="NCBI Taxonomy" id="2015834"/>
    <lineage>
        <taxon>Viruses</taxon>
        <taxon>Duplodnaviria</taxon>
        <taxon>Heunggongvirae</taxon>
        <taxon>Uroviricota</taxon>
        <taxon>Caudoviricetes</taxon>
        <taxon>Klausavirus</taxon>
        <taxon>Klausavirus colucci</taxon>
    </lineage>
</organism>
<dbReference type="OrthoDB" id="26923at10239"/>
<dbReference type="RefSeq" id="YP_009610111.1">
    <property type="nucleotide sequence ID" value="NC_042000.1"/>
</dbReference>
<dbReference type="KEGG" id="vg:40086197"/>
<dbReference type="Proteomes" id="UP000225683">
    <property type="component" value="Genome"/>
</dbReference>
<reference evidence="2 3" key="1">
    <citation type="submission" date="2017-06" db="EMBL/GenBank/DDBJ databases">
        <authorList>
            <person name="Conboy A.J."/>
            <person name="Conboy D.B."/>
            <person name="Kulkosky J."/>
            <person name="Cross T."/>
            <person name="Moy E.A."/>
            <person name="Stoner T.H."/>
            <person name="Garlena R.A."/>
            <person name="Russell D.A."/>
            <person name="Pope W.H."/>
            <person name="Jacobs-Sera D."/>
            <person name="Hatfull G.F."/>
        </authorList>
    </citation>
    <scope>NUCLEOTIDE SEQUENCE [LARGE SCALE GENOMIC DNA]</scope>
</reference>
<keyword evidence="3" id="KW-1185">Reference proteome</keyword>
<name>A0A286N309_9CAUD</name>
<gene>
    <name evidence="2" type="primary">97</name>
    <name evidence="2" type="ORF">SEA_COLUCCI_97</name>
</gene>
<proteinExistence type="predicted"/>
<sequence>MANKAGTPQPNSRCNGNCTNPECGRPTRTSGRVTPETKGMPRSNKAGVCARCEYAGYTPDPDAMSDAQLFEGFTWSPELLADAVDYALEEILYDAA</sequence>
<evidence type="ECO:0000256" key="1">
    <source>
        <dbReference type="SAM" id="MobiDB-lite"/>
    </source>
</evidence>
<feature type="region of interest" description="Disordered" evidence="1">
    <location>
        <begin position="1"/>
        <end position="43"/>
    </location>
</feature>
<dbReference type="GeneID" id="40086197"/>
<dbReference type="EMBL" id="MF185718">
    <property type="protein sequence ID" value="ASX98766.1"/>
    <property type="molecule type" value="Genomic_DNA"/>
</dbReference>
<evidence type="ECO:0000313" key="2">
    <source>
        <dbReference type="EMBL" id="ASX98766.1"/>
    </source>
</evidence>
<accession>A0A286N309</accession>
<evidence type="ECO:0000313" key="3">
    <source>
        <dbReference type="Proteomes" id="UP000225683"/>
    </source>
</evidence>